<comment type="similarity">
    <text evidence="8">Belongs to the inorganic carbon transporter (TC 9.A.2) DabB family.</text>
</comment>
<dbReference type="Pfam" id="PF00361">
    <property type="entry name" value="Proton_antipo_M"/>
    <property type="match status" value="1"/>
</dbReference>
<evidence type="ECO:0000256" key="4">
    <source>
        <dbReference type="ARBA" id="ARBA00022475"/>
    </source>
</evidence>
<keyword evidence="7 8" id="KW-0472">Membrane</keyword>
<gene>
    <name evidence="8" type="primary">dabB</name>
    <name evidence="12" type="ORF">D9R08_18690</name>
</gene>
<evidence type="ECO:0000256" key="9">
    <source>
        <dbReference type="RuleBase" id="RU000320"/>
    </source>
</evidence>
<dbReference type="OrthoDB" id="9811798at2"/>
<feature type="transmembrane region" description="Helical" evidence="8">
    <location>
        <begin position="6"/>
        <end position="25"/>
    </location>
</feature>
<feature type="transmembrane region" description="Helical" evidence="8">
    <location>
        <begin position="172"/>
        <end position="195"/>
    </location>
</feature>
<dbReference type="GO" id="GO:0008137">
    <property type="term" value="F:NADH dehydrogenase (ubiquinone) activity"/>
    <property type="evidence" value="ECO:0007669"/>
    <property type="project" value="InterPro"/>
</dbReference>
<evidence type="ECO:0000256" key="3">
    <source>
        <dbReference type="ARBA" id="ARBA00022448"/>
    </source>
</evidence>
<evidence type="ECO:0000313" key="12">
    <source>
        <dbReference type="EMBL" id="RMA40622.1"/>
    </source>
</evidence>
<dbReference type="PANTHER" id="PTHR42829:SF1">
    <property type="entry name" value="INORGANIC CARBON TRANSPORTER SUBUNIT DABB-RELATED"/>
    <property type="match status" value="1"/>
</dbReference>
<feature type="transmembrane region" description="Helical" evidence="8">
    <location>
        <begin position="417"/>
        <end position="435"/>
    </location>
</feature>
<dbReference type="InterPro" id="IPR003945">
    <property type="entry name" value="NU5C-like"/>
</dbReference>
<dbReference type="EMBL" id="RCNT01000016">
    <property type="protein sequence ID" value="RMA40622.1"/>
    <property type="molecule type" value="Genomic_DNA"/>
</dbReference>
<organism evidence="12 13">
    <name type="scientific">Rhodophyticola porphyridii</name>
    <dbReference type="NCBI Taxonomy" id="1852017"/>
    <lineage>
        <taxon>Bacteria</taxon>
        <taxon>Pseudomonadati</taxon>
        <taxon>Pseudomonadota</taxon>
        <taxon>Alphaproteobacteria</taxon>
        <taxon>Rhodobacterales</taxon>
        <taxon>Roseobacteraceae</taxon>
        <taxon>Rhodophyticola</taxon>
    </lineage>
</organism>
<dbReference type="AlphaFoldDB" id="A0A3L9XWF4"/>
<dbReference type="GO" id="GO:0042773">
    <property type="term" value="P:ATP synthesis coupled electron transport"/>
    <property type="evidence" value="ECO:0007669"/>
    <property type="project" value="InterPro"/>
</dbReference>
<feature type="transmembrane region" description="Helical" evidence="8">
    <location>
        <begin position="74"/>
        <end position="93"/>
    </location>
</feature>
<dbReference type="GO" id="GO:0015990">
    <property type="term" value="P:electron transport coupled proton transport"/>
    <property type="evidence" value="ECO:0007669"/>
    <property type="project" value="TreeGrafter"/>
</dbReference>
<evidence type="ECO:0000256" key="5">
    <source>
        <dbReference type="ARBA" id="ARBA00022692"/>
    </source>
</evidence>
<keyword evidence="3 8" id="KW-0813">Transport</keyword>
<dbReference type="GO" id="GO:0003954">
    <property type="term" value="F:NADH dehydrogenase activity"/>
    <property type="evidence" value="ECO:0007669"/>
    <property type="project" value="TreeGrafter"/>
</dbReference>
<keyword evidence="13" id="KW-1185">Reference proteome</keyword>
<feature type="transmembrane region" description="Helical" evidence="8">
    <location>
        <begin position="390"/>
        <end position="410"/>
    </location>
</feature>
<protein>
    <recommendedName>
        <fullName evidence="8">Probable inorganic carbon transporter subunit DabB</fullName>
    </recommendedName>
</protein>
<feature type="domain" description="NADH-Ubiquinone oxidoreductase (complex I) chain 5 N-terminal" evidence="11">
    <location>
        <begin position="69"/>
        <end position="110"/>
    </location>
</feature>
<feature type="transmembrane region" description="Helical" evidence="8">
    <location>
        <begin position="113"/>
        <end position="138"/>
    </location>
</feature>
<evidence type="ECO:0000256" key="2">
    <source>
        <dbReference type="ARBA" id="ARBA00004127"/>
    </source>
</evidence>
<keyword evidence="6 8" id="KW-1133">Transmembrane helix</keyword>
<proteinExistence type="inferred from homology"/>
<feature type="transmembrane region" description="Helical" evidence="8">
    <location>
        <begin position="306"/>
        <end position="327"/>
    </location>
</feature>
<comment type="subunit">
    <text evidence="8">Forms a complex with DabA.</text>
</comment>
<feature type="transmembrane region" description="Helical" evidence="8">
    <location>
        <begin position="272"/>
        <end position="294"/>
    </location>
</feature>
<feature type="transmembrane region" description="Helical" evidence="8">
    <location>
        <begin position="242"/>
        <end position="260"/>
    </location>
</feature>
<feature type="transmembrane region" description="Helical" evidence="8">
    <location>
        <begin position="455"/>
        <end position="476"/>
    </location>
</feature>
<dbReference type="HAMAP" id="MF_00862">
    <property type="entry name" value="DabB"/>
    <property type="match status" value="1"/>
</dbReference>
<evidence type="ECO:0000259" key="11">
    <source>
        <dbReference type="Pfam" id="PF00662"/>
    </source>
</evidence>
<comment type="function">
    <text evidence="1">NDH-1 shuttles electrons from NADH, via FMN and iron-sulfur (Fe-S) centers, to quinones in the respiratory chain. The immediate electron acceptor for the enzyme in this species is believed to be ubiquinone. Couples the redox reaction to proton translocation (for every two electrons transferred, four hydrogen ions are translocated across the cytoplasmic membrane), and thus conserves the redox energy in a proton gradient.</text>
</comment>
<dbReference type="PRINTS" id="PR01434">
    <property type="entry name" value="NADHDHGNASE5"/>
</dbReference>
<dbReference type="InterPro" id="IPR046396">
    <property type="entry name" value="Transporter_DabB"/>
</dbReference>
<reference evidence="12 13" key="1">
    <citation type="submission" date="2018-10" db="EMBL/GenBank/DDBJ databases">
        <authorList>
            <person name="Jung H.S."/>
            <person name="Jeon C.O."/>
        </authorList>
    </citation>
    <scope>NUCLEOTIDE SEQUENCE [LARGE SCALE GENOMIC DNA]</scope>
    <source>
        <strain evidence="12 13">MA-7-27</strain>
    </source>
</reference>
<evidence type="ECO:0000256" key="1">
    <source>
        <dbReference type="ARBA" id="ARBA00002378"/>
    </source>
</evidence>
<dbReference type="InterPro" id="IPR001516">
    <property type="entry name" value="Proton_antipo_N"/>
</dbReference>
<feature type="transmembrane region" description="Helical" evidence="8">
    <location>
        <begin position="362"/>
        <end position="384"/>
    </location>
</feature>
<dbReference type="GO" id="GO:0012505">
    <property type="term" value="C:endomembrane system"/>
    <property type="evidence" value="ECO:0007669"/>
    <property type="project" value="UniProtKB-SubCell"/>
</dbReference>
<evidence type="ECO:0000259" key="10">
    <source>
        <dbReference type="Pfam" id="PF00361"/>
    </source>
</evidence>
<dbReference type="InterPro" id="IPR001750">
    <property type="entry name" value="ND/Mrp_TM"/>
</dbReference>
<sequence>MTALAYLAPLALIAAALMALTGPGMRPTRAIAVTNIASLVALVTAGCVAVAVMLNGPMTSALIGANGLGLQLRLDALSAVMVLLVSFIGWVVLRYSRNYMDGDPRQGQFMGGLSLTLGAVTLLVLSGNIVQLILAWMLTSLSLHRLLMFYGDRPIARLAATKKFLFARVGDVFLIAAGIILFNGFGTGEIAVIAGQIQAGEIPAGATWAAVFLAVTALLKSAQFPTHGWLTEVMDAPTPVSALLHAGVINAGGFLVIRFADLFLAAVPAMHLLAIVGGVTAALASLVMLAQTSIKVSLAWSTVAQMGFMLLQCGLGAFSAALLHIVAHSLYKAHAFLGSGSVVDQARAKLGHRLALPKASDMGLAIGVSAVAVIGMGWLFGVTLETKPALVVLGAILVLGLAHLLALSLGQQARGPLVARAALAALSLSAIYFALQLGTEMLVASVVPETGAVGFGTALIMVLMLALFAVTAWVQIRAPGALAEGRWHSLAVHLRNGFYATTYLNRALAPNLKA</sequence>
<name>A0A3L9XWF4_9RHOB</name>
<keyword evidence="4 8" id="KW-1003">Cell membrane</keyword>
<dbReference type="GO" id="GO:0005886">
    <property type="term" value="C:plasma membrane"/>
    <property type="evidence" value="ECO:0007669"/>
    <property type="project" value="UniProtKB-SubCell"/>
</dbReference>
<evidence type="ECO:0000256" key="7">
    <source>
        <dbReference type="ARBA" id="ARBA00023136"/>
    </source>
</evidence>
<comment type="caution">
    <text evidence="12">The sequence shown here is derived from an EMBL/GenBank/DDBJ whole genome shotgun (WGS) entry which is preliminary data.</text>
</comment>
<comment type="function">
    <text evidence="8">Part of an energy-coupled inorganic carbon pump.</text>
</comment>
<evidence type="ECO:0000256" key="8">
    <source>
        <dbReference type="HAMAP-Rule" id="MF_00862"/>
    </source>
</evidence>
<dbReference type="PANTHER" id="PTHR42829">
    <property type="entry name" value="NADH-UBIQUINONE OXIDOREDUCTASE CHAIN 5"/>
    <property type="match status" value="1"/>
</dbReference>
<feature type="transmembrane region" description="Helical" evidence="8">
    <location>
        <begin position="202"/>
        <end position="222"/>
    </location>
</feature>
<accession>A0A3L9XWF4</accession>
<evidence type="ECO:0000256" key="6">
    <source>
        <dbReference type="ARBA" id="ARBA00022989"/>
    </source>
</evidence>
<dbReference type="Proteomes" id="UP000281343">
    <property type="component" value="Unassembled WGS sequence"/>
</dbReference>
<keyword evidence="5 8" id="KW-0812">Transmembrane</keyword>
<comment type="subcellular location">
    <subcellularLocation>
        <location evidence="8">Cell membrane</location>
        <topology evidence="8">Multi-pass membrane protein</topology>
    </subcellularLocation>
    <subcellularLocation>
        <location evidence="2">Endomembrane system</location>
        <topology evidence="2">Multi-pass membrane protein</topology>
    </subcellularLocation>
    <subcellularLocation>
        <location evidence="9">Membrane</location>
        <topology evidence="9">Multi-pass membrane protein</topology>
    </subcellularLocation>
</comment>
<dbReference type="Pfam" id="PF00662">
    <property type="entry name" value="Proton_antipo_N"/>
    <property type="match status" value="1"/>
</dbReference>
<dbReference type="RefSeq" id="WP_121899634.1">
    <property type="nucleotide sequence ID" value="NZ_RCNT01000016.1"/>
</dbReference>
<evidence type="ECO:0000313" key="13">
    <source>
        <dbReference type="Proteomes" id="UP000281343"/>
    </source>
</evidence>
<feature type="transmembrane region" description="Helical" evidence="8">
    <location>
        <begin position="32"/>
        <end position="54"/>
    </location>
</feature>
<dbReference type="NCBIfam" id="NF006029">
    <property type="entry name" value="PRK08168.1"/>
    <property type="match status" value="1"/>
</dbReference>
<feature type="domain" description="NADH:quinone oxidoreductase/Mrp antiporter transmembrane" evidence="10">
    <location>
        <begin position="126"/>
        <end position="345"/>
    </location>
</feature>